<proteinExistence type="predicted"/>
<dbReference type="AlphaFoldDB" id="A0AAE3ZE54"/>
<dbReference type="Proteomes" id="UP001180845">
    <property type="component" value="Unassembled WGS sequence"/>
</dbReference>
<dbReference type="EMBL" id="JAVDXW010000001">
    <property type="protein sequence ID" value="MDR7302235.1"/>
    <property type="molecule type" value="Genomic_DNA"/>
</dbReference>
<organism evidence="1 2">
    <name type="scientific">Haloactinomyces albus</name>
    <dbReference type="NCBI Taxonomy" id="1352928"/>
    <lineage>
        <taxon>Bacteria</taxon>
        <taxon>Bacillati</taxon>
        <taxon>Actinomycetota</taxon>
        <taxon>Actinomycetes</taxon>
        <taxon>Actinopolysporales</taxon>
        <taxon>Actinopolysporaceae</taxon>
        <taxon>Haloactinomyces</taxon>
    </lineage>
</organism>
<keyword evidence="2" id="KW-1185">Reference proteome</keyword>
<gene>
    <name evidence="1" type="ORF">JOF55_002416</name>
</gene>
<protein>
    <submittedName>
        <fullName evidence="1">Uncharacterized protein</fullName>
    </submittedName>
</protein>
<comment type="caution">
    <text evidence="1">The sequence shown here is derived from an EMBL/GenBank/DDBJ whole genome shotgun (WGS) entry which is preliminary data.</text>
</comment>
<name>A0AAE3ZE54_9ACTN</name>
<reference evidence="1" key="1">
    <citation type="submission" date="2023-07" db="EMBL/GenBank/DDBJ databases">
        <title>Sequencing the genomes of 1000 actinobacteria strains.</title>
        <authorList>
            <person name="Klenk H.-P."/>
        </authorList>
    </citation>
    <scope>NUCLEOTIDE SEQUENCE</scope>
    <source>
        <strain evidence="1">DSM 45977</strain>
    </source>
</reference>
<accession>A0AAE3ZE54</accession>
<dbReference type="RefSeq" id="WP_310273600.1">
    <property type="nucleotide sequence ID" value="NZ_JAVDXW010000001.1"/>
</dbReference>
<evidence type="ECO:0000313" key="1">
    <source>
        <dbReference type="EMBL" id="MDR7302235.1"/>
    </source>
</evidence>
<sequence length="68" mass="7225">MKLTHLGTASGGGGCPELYLTDRDTYVVQGSKVTDPEALAALEERGLPDHETAVEIPRALLTFAPKDT</sequence>
<evidence type="ECO:0000313" key="2">
    <source>
        <dbReference type="Proteomes" id="UP001180845"/>
    </source>
</evidence>
<dbReference type="PROSITE" id="PS51257">
    <property type="entry name" value="PROKAR_LIPOPROTEIN"/>
    <property type="match status" value="1"/>
</dbReference>